<protein>
    <recommendedName>
        <fullName evidence="7">Cation-transporting P-type ATPase C-terminal domain-containing protein</fullName>
    </recommendedName>
</protein>
<dbReference type="Gene3D" id="1.20.1110.10">
    <property type="entry name" value="Calcium-transporting ATPase, transmembrane domain"/>
    <property type="match status" value="1"/>
</dbReference>
<reference evidence="8 9" key="1">
    <citation type="submission" date="2016-07" db="EMBL/GenBank/DDBJ databases">
        <title>Pervasive Adenine N6-methylation of Active Genes in Fungi.</title>
        <authorList>
            <consortium name="DOE Joint Genome Institute"/>
            <person name="Mondo S.J."/>
            <person name="Dannebaum R.O."/>
            <person name="Kuo R.C."/>
            <person name="Labutti K."/>
            <person name="Haridas S."/>
            <person name="Kuo A."/>
            <person name="Salamov A."/>
            <person name="Ahrendt S.R."/>
            <person name="Lipzen A."/>
            <person name="Sullivan W."/>
            <person name="Andreopoulos W.B."/>
            <person name="Clum A."/>
            <person name="Lindquist E."/>
            <person name="Daum C."/>
            <person name="Ramamoorthy G.K."/>
            <person name="Gryganskyi A."/>
            <person name="Culley D."/>
            <person name="Magnuson J.K."/>
            <person name="James T.Y."/>
            <person name="O'Malley M.A."/>
            <person name="Stajich J.E."/>
            <person name="Spatafora J.W."/>
            <person name="Visel A."/>
            <person name="Grigoriev I.V."/>
        </authorList>
    </citation>
    <scope>NUCLEOTIDE SEQUENCE [LARGE SCALE GENOMIC DNA]</scope>
    <source>
        <strain evidence="8 9">JEL800</strain>
    </source>
</reference>
<accession>A0A1Y2BNL9</accession>
<dbReference type="InterPro" id="IPR006068">
    <property type="entry name" value="ATPase_P-typ_cation-transptr_C"/>
</dbReference>
<dbReference type="Gene3D" id="3.40.50.1000">
    <property type="entry name" value="HAD superfamily/HAD-like"/>
    <property type="match status" value="1"/>
</dbReference>
<dbReference type="InterPro" id="IPR039720">
    <property type="entry name" value="TMEM94"/>
</dbReference>
<keyword evidence="3 6" id="KW-1133">Transmembrane helix</keyword>
<dbReference type="CDD" id="cd06174">
    <property type="entry name" value="MFS"/>
    <property type="match status" value="1"/>
</dbReference>
<evidence type="ECO:0000256" key="6">
    <source>
        <dbReference type="SAM" id="Phobius"/>
    </source>
</evidence>
<feature type="transmembrane region" description="Helical" evidence="6">
    <location>
        <begin position="1198"/>
        <end position="1218"/>
    </location>
</feature>
<sequence>MGDREKEPLAPDKERHDDKEAIGSRSARILQLARATMSAYEESGPVSARQLHVAAASTPLVAFWLTVLLVVGLLSLGVLDSVVNSGVRWLGRDSFVVAALLAAALAFNAALVRREWRLAKTELQNRLKSVLDGLELASRGLGDTLGLGKFQADNHLPTNIASVTVARVLIDGSICYAPFNLLLEGDIVQLAFGDKAPAKAHYCNSDGVLNTRIPAILEKGQLLKPATFNIDASALQSESRSTRGQFYFKLLETPLVDTVHSILHSKRPDSVIYHQLYIITATLTTRVIWFILGASFIINVFRYAFNSSSKEKRAEEAISLLFNLPLYAVLPLLPLSLPFITLVARSFGNAQIICLHEALQASKEDFKDEENIDEFDAAPPPTKEVQTDYKAIWTAFVSQIMNRPSTPHHSQNHNAAGTPSHFNSGLLSRTTNLVESLASATVICAIDREGTVSMPFPTIDSLFFLQDGGAEDCTPALAPAAVNNTAMAINANILGEMNETPNGSLVASNVVGAGVTVGNGVPGAVVNGLVAGNQSTPTSTAAVAVTGFGNIAAAAAAEPVVLDLKEEGSATFGLRFEDKDWRDYMGSLKPLGLSLLLSTSCASPVSANGGAGIVSDGIGGDTVASAKQRRLKRVRTENHRKPNVFCIDGRVKPARQTCLCRVGREIGFQDSVVESFSSITAVHWYSPKIESLLTSGGSNGRSSDYHFEVPSSNSQIFLDTLTGDCQVFSDGNVELIVESCVDYWNGSDLELMTDAVEKKIFEFYQNAVYNDMQVIAYSYRPIPSSNTAQTLTTKTAAYVERNASFDLPKNNEEDEQLRSEMAGSVRWKNKSSRIASIIDSPLYADSLEPDAYLREVLRCQTFLGMAALCYEPKQDISNVIEDLKLAGIRFVYFSEAPERESKAYAERLGLEIDWNSCIILSSSDGSPGYLELHDMKAQLPRGVENIRGHIERVDDVPLRVSLFAESSPYSVLEMIKIFQENGEVVCCIGSSLNETNVESFATADISVAIDPFVALKTKRGENDPLAPLVLGAGVTTSPCALRFYFDTSVYSLTQLIREARTLVVNAQQGFSFHFGCQMSLSGIMLVSYIFLLPPILTGYQLLWLMWVIFPLQSIGFLFTPHDSAIMTMMPVKNNDHLKDRWRSARYYATRFAMPTIGSVAVFILSLWHFMGDQSDWKTVFGSFGTVSWMRLSDAELSALLYAQHILLVYFVLAIVTASSTFLSRTRTVWELPPWKNRSWMIVSVITIVLQLTFSAISLYTGPTSAVTLNALPWHIIFVICFGIVINIPIQEVVKRYDKQNWVKSQKLAQLQFNTKLGMHSPL</sequence>
<comment type="caution">
    <text evidence="8">The sequence shown here is derived from an EMBL/GenBank/DDBJ whole genome shotgun (WGS) entry which is preliminary data.</text>
</comment>
<dbReference type="Pfam" id="PF00689">
    <property type="entry name" value="Cation_ATPase_C"/>
    <property type="match status" value="1"/>
</dbReference>
<feature type="transmembrane region" description="Helical" evidence="6">
    <location>
        <begin position="1147"/>
        <end position="1170"/>
    </location>
</feature>
<dbReference type="SUPFAM" id="SSF81665">
    <property type="entry name" value="Calcium ATPase, transmembrane domain M"/>
    <property type="match status" value="1"/>
</dbReference>
<organism evidence="8 9">
    <name type="scientific">Rhizoclosmatium globosum</name>
    <dbReference type="NCBI Taxonomy" id="329046"/>
    <lineage>
        <taxon>Eukaryota</taxon>
        <taxon>Fungi</taxon>
        <taxon>Fungi incertae sedis</taxon>
        <taxon>Chytridiomycota</taxon>
        <taxon>Chytridiomycota incertae sedis</taxon>
        <taxon>Chytridiomycetes</taxon>
        <taxon>Chytridiales</taxon>
        <taxon>Chytriomycetaceae</taxon>
        <taxon>Rhizoclosmatium</taxon>
    </lineage>
</organism>
<feature type="transmembrane region" description="Helical" evidence="6">
    <location>
        <begin position="1070"/>
        <end position="1091"/>
    </location>
</feature>
<evidence type="ECO:0000256" key="1">
    <source>
        <dbReference type="ARBA" id="ARBA00004370"/>
    </source>
</evidence>
<proteinExistence type="predicted"/>
<dbReference type="EMBL" id="MCGO01000056">
    <property type="protein sequence ID" value="ORY36312.1"/>
    <property type="molecule type" value="Genomic_DNA"/>
</dbReference>
<dbReference type="GO" id="GO:0016020">
    <property type="term" value="C:membrane"/>
    <property type="evidence" value="ECO:0007669"/>
    <property type="project" value="UniProtKB-SubCell"/>
</dbReference>
<evidence type="ECO:0000256" key="3">
    <source>
        <dbReference type="ARBA" id="ARBA00022989"/>
    </source>
</evidence>
<evidence type="ECO:0000256" key="5">
    <source>
        <dbReference type="SAM" id="MobiDB-lite"/>
    </source>
</evidence>
<evidence type="ECO:0000256" key="2">
    <source>
        <dbReference type="ARBA" id="ARBA00022692"/>
    </source>
</evidence>
<feature type="region of interest" description="Disordered" evidence="5">
    <location>
        <begin position="1"/>
        <end position="20"/>
    </location>
</feature>
<evidence type="ECO:0000256" key="4">
    <source>
        <dbReference type="ARBA" id="ARBA00023136"/>
    </source>
</evidence>
<dbReference type="OrthoDB" id="5568754at2759"/>
<evidence type="ECO:0000259" key="7">
    <source>
        <dbReference type="Pfam" id="PF00689"/>
    </source>
</evidence>
<dbReference type="SUPFAM" id="SSF56784">
    <property type="entry name" value="HAD-like"/>
    <property type="match status" value="1"/>
</dbReference>
<name>A0A1Y2BNL9_9FUNG</name>
<feature type="transmembrane region" description="Helical" evidence="6">
    <location>
        <begin position="53"/>
        <end position="74"/>
    </location>
</feature>
<dbReference type="InterPro" id="IPR023298">
    <property type="entry name" value="ATPase_P-typ_TM_dom_sf"/>
</dbReference>
<feature type="domain" description="Cation-transporting P-type ATPase C-terminal" evidence="7">
    <location>
        <begin position="1093"/>
        <end position="1286"/>
    </location>
</feature>
<feature type="transmembrane region" description="Helical" evidence="6">
    <location>
        <begin position="324"/>
        <end position="344"/>
    </location>
</feature>
<comment type="subcellular location">
    <subcellularLocation>
        <location evidence="1">Membrane</location>
    </subcellularLocation>
</comment>
<feature type="transmembrane region" description="Helical" evidence="6">
    <location>
        <begin position="276"/>
        <end position="304"/>
    </location>
</feature>
<gene>
    <name evidence="8" type="ORF">BCR33DRAFT_683577</name>
</gene>
<keyword evidence="2 6" id="KW-0812">Transmembrane</keyword>
<dbReference type="Proteomes" id="UP000193642">
    <property type="component" value="Unassembled WGS sequence"/>
</dbReference>
<keyword evidence="4 6" id="KW-0472">Membrane</keyword>
<dbReference type="PANTHER" id="PTHR13219:SF6">
    <property type="entry name" value="TRANSMEMBRANE PROTEIN 94"/>
    <property type="match status" value="1"/>
</dbReference>
<feature type="transmembrane region" description="Helical" evidence="6">
    <location>
        <begin position="1239"/>
        <end position="1259"/>
    </location>
</feature>
<dbReference type="InterPro" id="IPR036412">
    <property type="entry name" value="HAD-like_sf"/>
</dbReference>
<feature type="transmembrane region" description="Helical" evidence="6">
    <location>
        <begin position="1271"/>
        <end position="1289"/>
    </location>
</feature>
<dbReference type="PANTHER" id="PTHR13219">
    <property type="entry name" value="TRANSMEMBRANE PROTEIN 94"/>
    <property type="match status" value="1"/>
</dbReference>
<keyword evidence="9" id="KW-1185">Reference proteome</keyword>
<evidence type="ECO:0000313" key="9">
    <source>
        <dbReference type="Proteomes" id="UP000193642"/>
    </source>
</evidence>
<evidence type="ECO:0000313" key="8">
    <source>
        <dbReference type="EMBL" id="ORY36312.1"/>
    </source>
</evidence>
<feature type="transmembrane region" description="Helical" evidence="6">
    <location>
        <begin position="94"/>
        <end position="112"/>
    </location>
</feature>
<feature type="transmembrane region" description="Helical" evidence="6">
    <location>
        <begin position="1097"/>
        <end position="1119"/>
    </location>
</feature>
<dbReference type="InterPro" id="IPR023214">
    <property type="entry name" value="HAD_sf"/>
</dbReference>